<reference evidence="3 4" key="1">
    <citation type="submission" date="2023-09" db="EMBL/GenBank/DDBJ databases">
        <authorList>
            <person name="Rey-Velasco X."/>
        </authorList>
    </citation>
    <scope>NUCLEOTIDE SEQUENCE [LARGE SCALE GENOMIC DNA]</scope>
    <source>
        <strain evidence="3 4">P117</strain>
    </source>
</reference>
<evidence type="ECO:0000313" key="3">
    <source>
        <dbReference type="EMBL" id="MDT0595717.1"/>
    </source>
</evidence>
<proteinExistence type="predicted"/>
<evidence type="ECO:0000256" key="1">
    <source>
        <dbReference type="ARBA" id="ARBA00023004"/>
    </source>
</evidence>
<evidence type="ECO:0000259" key="2">
    <source>
        <dbReference type="SMART" id="SM00899"/>
    </source>
</evidence>
<comment type="caution">
    <text evidence="3">The sequence shown here is derived from an EMBL/GenBank/DDBJ whole genome shotgun (WGS) entry which is preliminary data.</text>
</comment>
<dbReference type="SUPFAM" id="SSF50037">
    <property type="entry name" value="C-terminal domain of transcriptional repressors"/>
    <property type="match status" value="1"/>
</dbReference>
<feature type="domain" description="Ferrous iron transporter FeoA-like" evidence="2">
    <location>
        <begin position="1"/>
        <end position="75"/>
    </location>
</feature>
<organism evidence="3 4">
    <name type="scientific">Glaciecola petra</name>
    <dbReference type="NCBI Taxonomy" id="3075602"/>
    <lineage>
        <taxon>Bacteria</taxon>
        <taxon>Pseudomonadati</taxon>
        <taxon>Pseudomonadota</taxon>
        <taxon>Gammaproteobacteria</taxon>
        <taxon>Alteromonadales</taxon>
        <taxon>Alteromonadaceae</taxon>
        <taxon>Glaciecola</taxon>
    </lineage>
</organism>
<dbReference type="EMBL" id="JAVRHX010000003">
    <property type="protein sequence ID" value="MDT0595717.1"/>
    <property type="molecule type" value="Genomic_DNA"/>
</dbReference>
<dbReference type="InterPro" id="IPR008988">
    <property type="entry name" value="Transcriptional_repressor_C"/>
</dbReference>
<sequence length="75" mass="8152">MTLWDLSKNASARVSGYSPAMHSSIQTRLQEMGFAIGAHIVCTKRSPFGGPLVILVQDCVYSLERSLAEGIEVKV</sequence>
<keyword evidence="1" id="KW-0408">Iron</keyword>
<dbReference type="Proteomes" id="UP001253545">
    <property type="component" value="Unassembled WGS sequence"/>
</dbReference>
<protein>
    <submittedName>
        <fullName evidence="3">FeoA family protein</fullName>
    </submittedName>
</protein>
<dbReference type="SMART" id="SM00899">
    <property type="entry name" value="FeoA"/>
    <property type="match status" value="1"/>
</dbReference>
<dbReference type="InterPro" id="IPR038157">
    <property type="entry name" value="FeoA_core_dom"/>
</dbReference>
<name>A0ABU2ZWB6_9ALTE</name>
<evidence type="ECO:0000313" key="4">
    <source>
        <dbReference type="Proteomes" id="UP001253545"/>
    </source>
</evidence>
<gene>
    <name evidence="3" type="ORF">RM552_12735</name>
</gene>
<keyword evidence="4" id="KW-1185">Reference proteome</keyword>
<dbReference type="RefSeq" id="WP_311369232.1">
    <property type="nucleotide sequence ID" value="NZ_JAVRHX010000003.1"/>
</dbReference>
<dbReference type="Pfam" id="PF04023">
    <property type="entry name" value="FeoA"/>
    <property type="match status" value="1"/>
</dbReference>
<dbReference type="InterPro" id="IPR007167">
    <property type="entry name" value="Fe-transptr_FeoA-like"/>
</dbReference>
<accession>A0ABU2ZWB6</accession>
<dbReference type="Gene3D" id="2.30.30.90">
    <property type="match status" value="1"/>
</dbReference>